<comment type="similarity">
    <text evidence="3 10">Belongs to the ATPase gamma chain family.</text>
</comment>
<dbReference type="InterPro" id="IPR000131">
    <property type="entry name" value="ATP_synth_F1_gsu"/>
</dbReference>
<evidence type="ECO:0000256" key="2">
    <source>
        <dbReference type="ARBA" id="ARBA00004170"/>
    </source>
</evidence>
<keyword evidence="10" id="KW-1003">Cell membrane</keyword>
<comment type="subunit">
    <text evidence="10">F-type ATPases have 2 components, CF(1) - the catalytic core - and CF(0) - the membrane proton channel. CF(1) has five subunits: alpha(3), beta(3), gamma(1), delta(1), epsilon(1). CF(0) has three main subunits: a, b and c.</text>
</comment>
<dbReference type="PANTHER" id="PTHR11693:SF22">
    <property type="entry name" value="ATP SYNTHASE SUBUNIT GAMMA, MITOCHONDRIAL"/>
    <property type="match status" value="1"/>
</dbReference>
<evidence type="ECO:0000256" key="3">
    <source>
        <dbReference type="ARBA" id="ARBA00007681"/>
    </source>
</evidence>
<dbReference type="Pfam" id="PF00231">
    <property type="entry name" value="ATP-synt"/>
    <property type="match status" value="1"/>
</dbReference>
<keyword evidence="9 10" id="KW-0066">ATP synthesis</keyword>
<evidence type="ECO:0000256" key="6">
    <source>
        <dbReference type="ARBA" id="ARBA00023065"/>
    </source>
</evidence>
<dbReference type="AlphaFoldDB" id="A0AAE3FHD7"/>
<dbReference type="GO" id="GO:0045259">
    <property type="term" value="C:proton-transporting ATP synthase complex"/>
    <property type="evidence" value="ECO:0007669"/>
    <property type="project" value="UniProtKB-KW"/>
</dbReference>
<evidence type="ECO:0000256" key="5">
    <source>
        <dbReference type="ARBA" id="ARBA00022781"/>
    </source>
</evidence>
<dbReference type="GO" id="GO:0005886">
    <property type="term" value="C:plasma membrane"/>
    <property type="evidence" value="ECO:0007669"/>
    <property type="project" value="UniProtKB-SubCell"/>
</dbReference>
<evidence type="ECO:0000256" key="4">
    <source>
        <dbReference type="ARBA" id="ARBA00022448"/>
    </source>
</evidence>
<sequence>MLNPSEIKEHIRAVEQTRQITNAMYLLSTSRMKKTVRMIDYNVRFMVRLRATMKDIFLHTGKPIHHPYLDGHPETKNSLFIVISGDKGLCGSYHSSLFAFTEEKLKKHASPNSRIAVLGIMGEEYFRRHGKEPDYIWRGVVQKPTLYAVRVITDTVLEEYRKGRLDKVYVIFTHYVNAAVQEPVMIKLLPLSVENLKDAKVEYDYSGDILFDPSPEAVFERVVPQFIVATLFNAISQSSASEHAARMNAMQSATKNADEMLDRLRADYNARRQLAVTNELSETAAATQAVAGKQI</sequence>
<comment type="subcellular location">
    <subcellularLocation>
        <location evidence="10">Cell membrane</location>
        <topology evidence="10">Peripheral membrane protein</topology>
    </subcellularLocation>
    <subcellularLocation>
        <location evidence="2">Membrane</location>
        <topology evidence="2">Peripheral membrane protein</topology>
    </subcellularLocation>
</comment>
<protein>
    <recommendedName>
        <fullName evidence="10">ATP synthase gamma chain</fullName>
    </recommendedName>
    <alternativeName>
        <fullName evidence="10">ATP synthase F1 sector gamma subunit</fullName>
    </alternativeName>
    <alternativeName>
        <fullName evidence="10">F-ATPase gamma subunit</fullName>
    </alternativeName>
</protein>
<keyword evidence="6 10" id="KW-0406">Ion transport</keyword>
<evidence type="ECO:0000256" key="8">
    <source>
        <dbReference type="ARBA" id="ARBA00023196"/>
    </source>
</evidence>
<keyword evidence="8 10" id="KW-0139">CF(1)</keyword>
<evidence type="ECO:0000313" key="12">
    <source>
        <dbReference type="Proteomes" id="UP001139365"/>
    </source>
</evidence>
<dbReference type="GO" id="GO:0005524">
    <property type="term" value="F:ATP binding"/>
    <property type="evidence" value="ECO:0007669"/>
    <property type="project" value="UniProtKB-UniRule"/>
</dbReference>
<dbReference type="PRINTS" id="PR00126">
    <property type="entry name" value="ATPASEGAMMA"/>
</dbReference>
<accession>A0AAE3FHD7</accession>
<organism evidence="11 12">
    <name type="scientific">Candidatus Colimorpha enterica</name>
    <dbReference type="NCBI Taxonomy" id="3083063"/>
    <lineage>
        <taxon>Bacteria</taxon>
        <taxon>Pseudomonadati</taxon>
        <taxon>Bacteroidota</taxon>
        <taxon>Bacteroidia</taxon>
        <taxon>Bacteroidales</taxon>
        <taxon>Candidatus Colimorpha</taxon>
    </lineage>
</organism>
<comment type="function">
    <text evidence="1 10">Produces ATP from ADP in the presence of a proton gradient across the membrane. The gamma chain is believed to be important in regulating ATPase activity and the flow of protons through the CF(0) complex.</text>
</comment>
<dbReference type="Proteomes" id="UP001139365">
    <property type="component" value="Unassembled WGS sequence"/>
</dbReference>
<evidence type="ECO:0000256" key="1">
    <source>
        <dbReference type="ARBA" id="ARBA00003456"/>
    </source>
</evidence>
<keyword evidence="7 10" id="KW-0472">Membrane</keyword>
<gene>
    <name evidence="10 11" type="primary">atpG</name>
    <name evidence="11" type="ORF">MR241_04450</name>
</gene>
<evidence type="ECO:0000256" key="7">
    <source>
        <dbReference type="ARBA" id="ARBA00023136"/>
    </source>
</evidence>
<dbReference type="Gene3D" id="3.40.1380.10">
    <property type="match status" value="1"/>
</dbReference>
<dbReference type="GO" id="GO:0046933">
    <property type="term" value="F:proton-transporting ATP synthase activity, rotational mechanism"/>
    <property type="evidence" value="ECO:0007669"/>
    <property type="project" value="UniProtKB-UniRule"/>
</dbReference>
<dbReference type="SUPFAM" id="SSF52943">
    <property type="entry name" value="ATP synthase (F1-ATPase), gamma subunit"/>
    <property type="match status" value="1"/>
</dbReference>
<dbReference type="CDD" id="cd12151">
    <property type="entry name" value="F1-ATPase_gamma"/>
    <property type="match status" value="1"/>
</dbReference>
<dbReference type="PANTHER" id="PTHR11693">
    <property type="entry name" value="ATP SYNTHASE GAMMA CHAIN"/>
    <property type="match status" value="1"/>
</dbReference>
<keyword evidence="4 10" id="KW-0813">Transport</keyword>
<reference evidence="11 12" key="1">
    <citation type="submission" date="2022-03" db="EMBL/GenBank/DDBJ databases">
        <title>Metagenome-assembled genomes from swine fecal metagenomes.</title>
        <authorList>
            <person name="Holman D.B."/>
            <person name="Kommadath A."/>
        </authorList>
    </citation>
    <scope>NUCLEOTIDE SEQUENCE [LARGE SCALE GENOMIC DNA]</scope>
    <source>
        <strain evidence="11">SUG147</strain>
    </source>
</reference>
<keyword evidence="5 10" id="KW-0375">Hydrogen ion transport</keyword>
<dbReference type="NCBIfam" id="TIGR01146">
    <property type="entry name" value="ATPsyn_F1gamma"/>
    <property type="match status" value="1"/>
</dbReference>
<dbReference type="GO" id="GO:0042777">
    <property type="term" value="P:proton motive force-driven plasma membrane ATP synthesis"/>
    <property type="evidence" value="ECO:0007669"/>
    <property type="project" value="UniProtKB-UniRule"/>
</dbReference>
<dbReference type="InterPro" id="IPR035968">
    <property type="entry name" value="ATP_synth_F1_ATPase_gsu"/>
</dbReference>
<name>A0AAE3FHD7_9BACT</name>
<dbReference type="Gene3D" id="1.10.287.80">
    <property type="entry name" value="ATP synthase, gamma subunit, helix hairpin domain"/>
    <property type="match status" value="2"/>
</dbReference>
<dbReference type="EMBL" id="JALEMU010000069">
    <property type="protein sequence ID" value="MCI5755525.1"/>
    <property type="molecule type" value="Genomic_DNA"/>
</dbReference>
<evidence type="ECO:0000256" key="10">
    <source>
        <dbReference type="HAMAP-Rule" id="MF_00815"/>
    </source>
</evidence>
<dbReference type="HAMAP" id="MF_00815">
    <property type="entry name" value="ATP_synth_gamma_bact"/>
    <property type="match status" value="1"/>
</dbReference>
<proteinExistence type="inferred from homology"/>
<evidence type="ECO:0000256" key="9">
    <source>
        <dbReference type="ARBA" id="ARBA00023310"/>
    </source>
</evidence>
<comment type="caution">
    <text evidence="11">The sequence shown here is derived from an EMBL/GenBank/DDBJ whole genome shotgun (WGS) entry which is preliminary data.</text>
</comment>
<evidence type="ECO:0000313" key="11">
    <source>
        <dbReference type="EMBL" id="MCI5755525.1"/>
    </source>
</evidence>